<protein>
    <submittedName>
        <fullName evidence="2">Helix-turn-helix domain-containing protein</fullName>
    </submittedName>
</protein>
<sequence length="100" mass="10818">MNLSAPTLSHSCHFRIAIGRRLRGARAALGFSQQEMATKLGIARQTLAGYENGHCEPLSSLLALLCEDFGLNPSWLLIGDNNTPMFVPGTETATFRRAAS</sequence>
<name>A0A7X4KA05_9SPHN</name>
<evidence type="ECO:0000313" key="3">
    <source>
        <dbReference type="Proteomes" id="UP000465810"/>
    </source>
</evidence>
<dbReference type="SMART" id="SM00530">
    <property type="entry name" value="HTH_XRE"/>
    <property type="match status" value="1"/>
</dbReference>
<dbReference type="InterPro" id="IPR001387">
    <property type="entry name" value="Cro/C1-type_HTH"/>
</dbReference>
<keyword evidence="3" id="KW-1185">Reference proteome</keyword>
<dbReference type="EMBL" id="WVTD01000023">
    <property type="protein sequence ID" value="MYL99938.1"/>
    <property type="molecule type" value="Genomic_DNA"/>
</dbReference>
<dbReference type="InterPro" id="IPR010982">
    <property type="entry name" value="Lambda_DNA-bd_dom_sf"/>
</dbReference>
<dbReference type="RefSeq" id="WP_160987279.1">
    <property type="nucleotide sequence ID" value="NZ_WVTD01000023.1"/>
</dbReference>
<reference evidence="2 3" key="1">
    <citation type="submission" date="2019-12" db="EMBL/GenBank/DDBJ databases">
        <authorList>
            <person name="Feng G."/>
            <person name="Zhu H."/>
        </authorList>
    </citation>
    <scope>NUCLEOTIDE SEQUENCE [LARGE SCALE GENOMIC DNA]</scope>
    <source>
        <strain evidence="2 3">FGD1</strain>
    </source>
</reference>
<dbReference type="AlphaFoldDB" id="A0A7X4KA05"/>
<dbReference type="GO" id="GO:0003677">
    <property type="term" value="F:DNA binding"/>
    <property type="evidence" value="ECO:0007669"/>
    <property type="project" value="InterPro"/>
</dbReference>
<dbReference type="CDD" id="cd00093">
    <property type="entry name" value="HTH_XRE"/>
    <property type="match status" value="1"/>
</dbReference>
<dbReference type="Gene3D" id="1.10.260.40">
    <property type="entry name" value="lambda repressor-like DNA-binding domains"/>
    <property type="match status" value="1"/>
</dbReference>
<dbReference type="Pfam" id="PF01381">
    <property type="entry name" value="HTH_3"/>
    <property type="match status" value="1"/>
</dbReference>
<feature type="domain" description="HTH cro/C1-type" evidence="1">
    <location>
        <begin position="22"/>
        <end position="76"/>
    </location>
</feature>
<evidence type="ECO:0000313" key="2">
    <source>
        <dbReference type="EMBL" id="MYL99938.1"/>
    </source>
</evidence>
<gene>
    <name evidence="2" type="ORF">GR702_19445</name>
</gene>
<dbReference type="Proteomes" id="UP000465810">
    <property type="component" value="Unassembled WGS sequence"/>
</dbReference>
<accession>A0A7X4KA05</accession>
<proteinExistence type="predicted"/>
<dbReference type="SUPFAM" id="SSF47413">
    <property type="entry name" value="lambda repressor-like DNA-binding domains"/>
    <property type="match status" value="1"/>
</dbReference>
<dbReference type="PROSITE" id="PS50943">
    <property type="entry name" value="HTH_CROC1"/>
    <property type="match status" value="1"/>
</dbReference>
<comment type="caution">
    <text evidence="2">The sequence shown here is derived from an EMBL/GenBank/DDBJ whole genome shotgun (WGS) entry which is preliminary data.</text>
</comment>
<organism evidence="2 3">
    <name type="scientific">Novosphingobium silvae</name>
    <dbReference type="NCBI Taxonomy" id="2692619"/>
    <lineage>
        <taxon>Bacteria</taxon>
        <taxon>Pseudomonadati</taxon>
        <taxon>Pseudomonadota</taxon>
        <taxon>Alphaproteobacteria</taxon>
        <taxon>Sphingomonadales</taxon>
        <taxon>Sphingomonadaceae</taxon>
        <taxon>Novosphingobium</taxon>
    </lineage>
</organism>
<evidence type="ECO:0000259" key="1">
    <source>
        <dbReference type="PROSITE" id="PS50943"/>
    </source>
</evidence>